<keyword evidence="4 6" id="KW-1133">Transmembrane helix</keyword>
<evidence type="ECO:0000259" key="7">
    <source>
        <dbReference type="Pfam" id="PF09335"/>
    </source>
</evidence>
<feature type="transmembrane region" description="Helical" evidence="6">
    <location>
        <begin position="59"/>
        <end position="85"/>
    </location>
</feature>
<dbReference type="AlphaFoldDB" id="A0A806KEM3"/>
<feature type="transmembrane region" description="Helical" evidence="6">
    <location>
        <begin position="97"/>
        <end position="118"/>
    </location>
</feature>
<dbReference type="PANTHER" id="PTHR12677:SF59">
    <property type="entry name" value="GOLGI APPARATUS MEMBRANE PROTEIN TVP38-RELATED"/>
    <property type="match status" value="1"/>
</dbReference>
<evidence type="ECO:0000313" key="8">
    <source>
        <dbReference type="EMBL" id="AGS53097.1"/>
    </source>
</evidence>
<feature type="transmembrane region" description="Helical" evidence="6">
    <location>
        <begin position="204"/>
        <end position="225"/>
    </location>
</feature>
<feature type="transmembrane region" description="Helical" evidence="6">
    <location>
        <begin position="9"/>
        <end position="28"/>
    </location>
</feature>
<dbReference type="PANTHER" id="PTHR12677">
    <property type="entry name" value="GOLGI APPARATUS MEMBRANE PROTEIN TVP38-RELATED"/>
    <property type="match status" value="1"/>
</dbReference>
<feature type="domain" description="VTT" evidence="7">
    <location>
        <begin position="79"/>
        <end position="194"/>
    </location>
</feature>
<protein>
    <recommendedName>
        <fullName evidence="6">TVP38/TMEM64 family membrane protein</fullName>
    </recommendedName>
</protein>
<dbReference type="GO" id="GO:0005886">
    <property type="term" value="C:plasma membrane"/>
    <property type="evidence" value="ECO:0007669"/>
    <property type="project" value="UniProtKB-SubCell"/>
</dbReference>
<comment type="subcellular location">
    <subcellularLocation>
        <location evidence="1 6">Cell membrane</location>
        <topology evidence="1 6">Multi-pass membrane protein</topology>
    </subcellularLocation>
</comment>
<evidence type="ECO:0000256" key="1">
    <source>
        <dbReference type="ARBA" id="ARBA00004651"/>
    </source>
</evidence>
<evidence type="ECO:0000256" key="5">
    <source>
        <dbReference type="ARBA" id="ARBA00023136"/>
    </source>
</evidence>
<dbReference type="InterPro" id="IPR032816">
    <property type="entry name" value="VTT_dom"/>
</dbReference>
<evidence type="ECO:0000256" key="4">
    <source>
        <dbReference type="ARBA" id="ARBA00022989"/>
    </source>
</evidence>
<dbReference type="InterPro" id="IPR015414">
    <property type="entry name" value="TMEM64"/>
</dbReference>
<reference evidence="8" key="1">
    <citation type="submission" date="2012-03" db="EMBL/GenBank/DDBJ databases">
        <title>Functional metagenomics reveals considerable lignocellulase gene clusters in the gut microbiome of a wood-feeding higher termite.</title>
        <authorList>
            <person name="Liu N."/>
        </authorList>
    </citation>
    <scope>NUCLEOTIDE SEQUENCE</scope>
</reference>
<dbReference type="EMBL" id="JQ844221">
    <property type="protein sequence ID" value="AGS53097.1"/>
    <property type="molecule type" value="Genomic_DNA"/>
</dbReference>
<organism evidence="8">
    <name type="scientific">uncultured bacterium contig00036</name>
    <dbReference type="NCBI Taxonomy" id="1181524"/>
    <lineage>
        <taxon>Bacteria</taxon>
        <taxon>environmental samples</taxon>
    </lineage>
</organism>
<sequence length="242" mass="26835">MKTINSKRILQICTAVVILVLTGMYFFVPSFNNKFNEIVKLFASGDIDVIKEYILSYGVYAVIVSFLLMMFQSVIAPLPAFLITFSNAGIFGWWQGAILSWSSAMAGAALCFYISRIFGRDVAEKFATKTGLKEVDVFFDKYGVHSILVARLLPFVSFDIVSYAAGLTSMRFRAFFIATGIGQLPATIVYSYVGGMLTGGAKLFVTGLLIIFALFILIFMLRLIFKDRLAGKKEQAKDVPHV</sequence>
<name>A0A806KEM3_9BACT</name>
<keyword evidence="3 6" id="KW-0812">Transmembrane</keyword>
<proteinExistence type="inferred from homology"/>
<evidence type="ECO:0000256" key="6">
    <source>
        <dbReference type="RuleBase" id="RU366058"/>
    </source>
</evidence>
<keyword evidence="2 6" id="KW-1003">Cell membrane</keyword>
<keyword evidence="5 6" id="KW-0472">Membrane</keyword>
<dbReference type="Pfam" id="PF09335">
    <property type="entry name" value="VTT_dom"/>
    <property type="match status" value="1"/>
</dbReference>
<comment type="similarity">
    <text evidence="6">Belongs to the TVP38/TMEM64 family.</text>
</comment>
<evidence type="ECO:0000256" key="2">
    <source>
        <dbReference type="ARBA" id="ARBA00022475"/>
    </source>
</evidence>
<feature type="transmembrane region" description="Helical" evidence="6">
    <location>
        <begin position="172"/>
        <end position="192"/>
    </location>
</feature>
<accession>A0A806KEM3</accession>
<evidence type="ECO:0000256" key="3">
    <source>
        <dbReference type="ARBA" id="ARBA00022692"/>
    </source>
</evidence>